<feature type="compositionally biased region" description="Polar residues" evidence="1">
    <location>
        <begin position="510"/>
        <end position="522"/>
    </location>
</feature>
<proteinExistence type="predicted"/>
<feature type="compositionally biased region" description="Basic and acidic residues" evidence="1">
    <location>
        <begin position="34"/>
        <end position="75"/>
    </location>
</feature>
<dbReference type="VEuPathDB" id="CryptoDB:Vbra_21007"/>
<accession>A0A0G4EX69</accession>
<dbReference type="Proteomes" id="UP000041254">
    <property type="component" value="Unassembled WGS sequence"/>
</dbReference>
<feature type="compositionally biased region" description="Acidic residues" evidence="1">
    <location>
        <begin position="253"/>
        <end position="264"/>
    </location>
</feature>
<keyword evidence="3" id="KW-1185">Reference proteome</keyword>
<dbReference type="PhylomeDB" id="A0A0G4EX69"/>
<dbReference type="InParanoid" id="A0A0G4EX69"/>
<dbReference type="EMBL" id="CDMY01000336">
    <property type="protein sequence ID" value="CEM03045.1"/>
    <property type="molecule type" value="Genomic_DNA"/>
</dbReference>
<sequence>MGFGGVPPEDQEHDSDDEQQLGAFLPPSAHYQLHQREQQELEERRALALRQEQEKASQEEAARMKDRQEATEKQLRAARLHERHLKSKISRQAEDILDKTTEIDELRKRANKRTSDDTRPGRLAGVLMASPHRLQPLSDSRHRQMDDANDEEDFVDVYFLPHPVHHNRHQRSPSLPPPALPKLNLKEVHEERDRNYPPDQVAAAAAAAPGVDAAAKGGSSSASSASDDDEWCRDMAAVAAPTTHKRQDTDRQESDDDDFDTDFDADDRLMGESMARYYMRKYDDVKNRYDAIKDMYHHQEKTIAELRSHLAAAGDNKTKLLADKDAAAAKAADEWFKMEHVLRTAIGKQQRELDMVNAKLQEAERTKATDAVQEPSALDHERLKKVAAANVDELAVAGGENDVATDGDLERLLSGCDLPPEVTAVIHRTEQTLDRELVRADRLVREATSLRKTAEGKAPAPPVAPTIPAGGVPVAGAARLLSHKSQIQGRAVRGGASRGEGRWPSAGGSHFTNGRRQQQTHLTGGGRGASIGGGVLGHKAPPSAAISSTSPGARVASHADGVVAFDGRIATPPTDAHTDVRAHARKQRAADTTDDGNAAATVPKKISKQRSVTASAAGRRKQPPPPQTANGAAGVERSHGGENAAMIGPGVGIRTGGGSGDPFAALAGMIGASGTKAPRPFTALTASDAPKTLALTQDHRQKTAPALKKAEQPRLSIVMTRIANEPPSFDVAKTRLPVVGEGVVDTSERHTPKQEEQPDDHLKSAPMVKKAERPRLSIVMTRIANEPPSFDVAKTRLPVVGEGVGIDIEADRVGARLHHPKCGPLTPANALKLKLQETQTQWKSDANKRAVGVIMSGQPLSPPLLHAKGHAASATMPRRIPDLRLPATISAQSRHHNGHRQQQQRYIQPPVPQPPPAMAFAPPPPYATIGQPLFYAPHPPHIMMMATHP</sequence>
<feature type="region of interest" description="Disordered" evidence="1">
    <location>
        <begin position="743"/>
        <end position="762"/>
    </location>
</feature>
<name>A0A0G4EX69_VITBC</name>
<feature type="region of interest" description="Disordered" evidence="1">
    <location>
        <begin position="189"/>
        <end position="208"/>
    </location>
</feature>
<feature type="compositionally biased region" description="Acidic residues" evidence="1">
    <location>
        <begin position="9"/>
        <end position="19"/>
    </location>
</feature>
<evidence type="ECO:0000256" key="1">
    <source>
        <dbReference type="SAM" id="MobiDB-lite"/>
    </source>
</evidence>
<gene>
    <name evidence="2" type="ORF">Vbra_21007</name>
</gene>
<evidence type="ECO:0000313" key="2">
    <source>
        <dbReference type="EMBL" id="CEM03045.1"/>
    </source>
</evidence>
<feature type="region of interest" description="Disordered" evidence="1">
    <location>
        <begin position="568"/>
        <end position="650"/>
    </location>
</feature>
<feature type="compositionally biased region" description="Basic and acidic residues" evidence="1">
    <location>
        <begin position="107"/>
        <end position="120"/>
    </location>
</feature>
<protein>
    <submittedName>
        <fullName evidence="2">Uncharacterized protein</fullName>
    </submittedName>
</protein>
<feature type="region of interest" description="Disordered" evidence="1">
    <location>
        <begin position="107"/>
        <end position="139"/>
    </location>
</feature>
<feature type="region of interest" description="Disordered" evidence="1">
    <location>
        <begin position="238"/>
        <end position="264"/>
    </location>
</feature>
<dbReference type="AlphaFoldDB" id="A0A0G4EX69"/>
<feature type="region of interest" description="Disordered" evidence="1">
    <location>
        <begin position="485"/>
        <end position="552"/>
    </location>
</feature>
<feature type="compositionally biased region" description="Low complexity" evidence="1">
    <location>
        <begin position="540"/>
        <end position="552"/>
    </location>
</feature>
<evidence type="ECO:0000313" key="3">
    <source>
        <dbReference type="Proteomes" id="UP000041254"/>
    </source>
</evidence>
<feature type="region of interest" description="Disordered" evidence="1">
    <location>
        <begin position="1"/>
        <end position="75"/>
    </location>
</feature>
<feature type="compositionally biased region" description="Basic and acidic residues" evidence="1">
    <location>
        <begin position="746"/>
        <end position="762"/>
    </location>
</feature>
<organism evidence="2 3">
    <name type="scientific">Vitrella brassicaformis (strain CCMP3155)</name>
    <dbReference type="NCBI Taxonomy" id="1169540"/>
    <lineage>
        <taxon>Eukaryota</taxon>
        <taxon>Sar</taxon>
        <taxon>Alveolata</taxon>
        <taxon>Colpodellida</taxon>
        <taxon>Vitrellaceae</taxon>
        <taxon>Vitrella</taxon>
    </lineage>
</organism>
<reference evidence="2 3" key="1">
    <citation type="submission" date="2014-11" db="EMBL/GenBank/DDBJ databases">
        <authorList>
            <person name="Zhu J."/>
            <person name="Qi W."/>
            <person name="Song R."/>
        </authorList>
    </citation>
    <scope>NUCLEOTIDE SEQUENCE [LARGE SCALE GENOMIC DNA]</scope>
</reference>
<feature type="compositionally biased region" description="Gly residues" evidence="1">
    <location>
        <begin position="523"/>
        <end position="536"/>
    </location>
</feature>